<dbReference type="AlphaFoldDB" id="A0A8J3NKN9"/>
<keyword evidence="4 8" id="KW-0732">Signal</keyword>
<keyword evidence="6" id="KW-0862">Zinc</keyword>
<dbReference type="GO" id="GO:0008235">
    <property type="term" value="F:metalloexopeptidase activity"/>
    <property type="evidence" value="ECO:0007669"/>
    <property type="project" value="InterPro"/>
</dbReference>
<comment type="caution">
    <text evidence="10">The sequence shown here is derived from an EMBL/GenBank/DDBJ whole genome shotgun (WGS) entry which is preliminary data.</text>
</comment>
<evidence type="ECO:0000313" key="10">
    <source>
        <dbReference type="EMBL" id="GIF84640.1"/>
    </source>
</evidence>
<dbReference type="SMART" id="SM00495">
    <property type="entry name" value="ChtBD3"/>
    <property type="match status" value="1"/>
</dbReference>
<keyword evidence="5" id="KW-0378">Hydrolase</keyword>
<keyword evidence="3" id="KW-0479">Metal-binding</keyword>
<dbReference type="GO" id="GO:0004553">
    <property type="term" value="F:hydrolase activity, hydrolyzing O-glycosyl compounds"/>
    <property type="evidence" value="ECO:0007669"/>
    <property type="project" value="InterPro"/>
</dbReference>
<dbReference type="PANTHER" id="PTHR12147">
    <property type="entry name" value="METALLOPEPTIDASE M28 FAMILY MEMBER"/>
    <property type="match status" value="1"/>
</dbReference>
<dbReference type="InterPro" id="IPR045175">
    <property type="entry name" value="M28_fam"/>
</dbReference>
<organism evidence="10 11">
    <name type="scientific">Catellatospora bangladeshensis</name>
    <dbReference type="NCBI Taxonomy" id="310355"/>
    <lineage>
        <taxon>Bacteria</taxon>
        <taxon>Bacillati</taxon>
        <taxon>Actinomycetota</taxon>
        <taxon>Actinomycetes</taxon>
        <taxon>Micromonosporales</taxon>
        <taxon>Micromonosporaceae</taxon>
        <taxon>Catellatospora</taxon>
    </lineage>
</organism>
<evidence type="ECO:0000256" key="4">
    <source>
        <dbReference type="ARBA" id="ARBA00022729"/>
    </source>
</evidence>
<comment type="similarity">
    <text evidence="1">Belongs to the peptidase M28 family. M28A subfamily.</text>
</comment>
<sequence>MKRTASILLSLALGTLAVQTFMPQAAADPVPIGWATVAAAAPDIDVASVQSHLTQFNTIANQNGGTRRAGSAGYTQSLAYVKGRLQAAGFTVAEQRCTTCTYVSNNLIADWPGGDTAATYMFGAHLDSVSAGPGINDNGSGSASLLEVALQLAAANPPMLRHVRFGWWTDEEQGLNGSEFYVNSLSTAQRSAIKGYYNFDMVASRNGGYFINNINGATAAPLREYWTSLNLAPQENVEGQGRSDDYSFQLAGIPTSGYATGASARKTSAEAAKWGGTAGSAYDPCYHRSCDTTSNINATALNRTADGIAYAVWKVAVGTTVPSDYSLAVSPGAGGTQPGGSVSATVSTTTTSGSPQTVNLSASGLPAGATANLSPSSVTSGNSATLTINTGPGTVAGTYPITVTGTGSTTHSVTYQLTVGTVPSDFSLSLSPGTGSVGAGAAATSTVDTATVSGPAQTVNLSAGSLPPGTTVNFSPASVTSGNSASLTISTSAATPAGTYAITVTGTTAATSHAATYTLTVTVPGGGCAGIPAWSASQAYAPGDTVSHIGRKWNSTWYSTGAEPGAAQSWAVWSDAGPC</sequence>
<dbReference type="GO" id="GO:0005576">
    <property type="term" value="C:extracellular region"/>
    <property type="evidence" value="ECO:0007669"/>
    <property type="project" value="InterPro"/>
</dbReference>
<dbReference type="Pfam" id="PF04389">
    <property type="entry name" value="Peptidase_M28"/>
    <property type="match status" value="1"/>
</dbReference>
<dbReference type="Gene3D" id="3.40.630.10">
    <property type="entry name" value="Zn peptidases"/>
    <property type="match status" value="1"/>
</dbReference>
<feature type="region of interest" description="Disordered" evidence="7">
    <location>
        <begin position="332"/>
        <end position="356"/>
    </location>
</feature>
<dbReference type="EMBL" id="BONF01000039">
    <property type="protein sequence ID" value="GIF84640.1"/>
    <property type="molecule type" value="Genomic_DNA"/>
</dbReference>
<feature type="chain" id="PRO_5035287120" description="Chitin-binding type-3 domain-containing protein" evidence="8">
    <location>
        <begin position="28"/>
        <end position="579"/>
    </location>
</feature>
<feature type="compositionally biased region" description="Low complexity" evidence="7">
    <location>
        <begin position="339"/>
        <end position="354"/>
    </location>
</feature>
<evidence type="ECO:0000256" key="7">
    <source>
        <dbReference type="SAM" id="MobiDB-lite"/>
    </source>
</evidence>
<evidence type="ECO:0000256" key="3">
    <source>
        <dbReference type="ARBA" id="ARBA00022723"/>
    </source>
</evidence>
<reference evidence="10 11" key="1">
    <citation type="submission" date="2021-01" db="EMBL/GenBank/DDBJ databases">
        <title>Whole genome shotgun sequence of Catellatospora bangladeshensis NBRC 107357.</title>
        <authorList>
            <person name="Komaki H."/>
            <person name="Tamura T."/>
        </authorList>
    </citation>
    <scope>NUCLEOTIDE SEQUENCE [LARGE SCALE GENOMIC DNA]</scope>
    <source>
        <strain evidence="10 11">NBRC 107357</strain>
    </source>
</reference>
<dbReference type="RefSeq" id="WP_239126100.1">
    <property type="nucleotide sequence ID" value="NZ_BONF01000039.1"/>
</dbReference>
<evidence type="ECO:0000259" key="9">
    <source>
        <dbReference type="SMART" id="SM00495"/>
    </source>
</evidence>
<evidence type="ECO:0000313" key="11">
    <source>
        <dbReference type="Proteomes" id="UP000601223"/>
    </source>
</evidence>
<evidence type="ECO:0000256" key="5">
    <source>
        <dbReference type="ARBA" id="ARBA00022801"/>
    </source>
</evidence>
<dbReference type="GO" id="GO:0030246">
    <property type="term" value="F:carbohydrate binding"/>
    <property type="evidence" value="ECO:0007669"/>
    <property type="project" value="InterPro"/>
</dbReference>
<dbReference type="Proteomes" id="UP000601223">
    <property type="component" value="Unassembled WGS sequence"/>
</dbReference>
<dbReference type="FunFam" id="3.40.630.10:FF:000066">
    <property type="entry name" value="M28 family peptidase"/>
    <property type="match status" value="1"/>
</dbReference>
<feature type="domain" description="Chitin-binding type-3" evidence="9">
    <location>
        <begin position="531"/>
        <end position="576"/>
    </location>
</feature>
<dbReference type="GO" id="GO:0006508">
    <property type="term" value="P:proteolysis"/>
    <property type="evidence" value="ECO:0007669"/>
    <property type="project" value="UniProtKB-KW"/>
</dbReference>
<protein>
    <recommendedName>
        <fullName evidence="9">Chitin-binding type-3 domain-containing protein</fullName>
    </recommendedName>
</protein>
<accession>A0A8J3NKN9</accession>
<proteinExistence type="inferred from homology"/>
<keyword evidence="2" id="KW-0645">Protease</keyword>
<dbReference type="CDD" id="cd12215">
    <property type="entry name" value="ChiC_BD"/>
    <property type="match status" value="1"/>
</dbReference>
<dbReference type="GO" id="GO:0004177">
    <property type="term" value="F:aminopeptidase activity"/>
    <property type="evidence" value="ECO:0007669"/>
    <property type="project" value="InterPro"/>
</dbReference>
<evidence type="ECO:0000256" key="8">
    <source>
        <dbReference type="SAM" id="SignalP"/>
    </source>
</evidence>
<dbReference type="InterPro" id="IPR036573">
    <property type="entry name" value="CBM_sf_5/12"/>
</dbReference>
<keyword evidence="11" id="KW-1185">Reference proteome</keyword>
<dbReference type="SUPFAM" id="SSF51055">
    <property type="entry name" value="Carbohydrate binding domain"/>
    <property type="match status" value="1"/>
</dbReference>
<dbReference type="InterPro" id="IPR007484">
    <property type="entry name" value="Peptidase_M28"/>
</dbReference>
<evidence type="ECO:0000256" key="2">
    <source>
        <dbReference type="ARBA" id="ARBA00022670"/>
    </source>
</evidence>
<feature type="signal peptide" evidence="8">
    <location>
        <begin position="1"/>
        <end position="27"/>
    </location>
</feature>
<name>A0A8J3NKN9_9ACTN</name>
<dbReference type="PANTHER" id="PTHR12147:SF26">
    <property type="entry name" value="PEPTIDASE M28 DOMAIN-CONTAINING PROTEIN"/>
    <property type="match status" value="1"/>
</dbReference>
<evidence type="ECO:0000256" key="1">
    <source>
        <dbReference type="ARBA" id="ARBA00005957"/>
    </source>
</evidence>
<dbReference type="InterPro" id="IPR003610">
    <property type="entry name" value="CBM5/12"/>
</dbReference>
<dbReference type="GO" id="GO:0005975">
    <property type="term" value="P:carbohydrate metabolic process"/>
    <property type="evidence" value="ECO:0007669"/>
    <property type="project" value="InterPro"/>
</dbReference>
<evidence type="ECO:0000256" key="6">
    <source>
        <dbReference type="ARBA" id="ARBA00022833"/>
    </source>
</evidence>
<gene>
    <name evidence="10" type="ORF">Cba03nite_59890</name>
</gene>
<dbReference type="GO" id="GO:0046872">
    <property type="term" value="F:metal ion binding"/>
    <property type="evidence" value="ECO:0007669"/>
    <property type="project" value="UniProtKB-KW"/>
</dbReference>
<dbReference type="SUPFAM" id="SSF53187">
    <property type="entry name" value="Zn-dependent exopeptidases"/>
    <property type="match status" value="1"/>
</dbReference>
<dbReference type="InterPro" id="IPR041756">
    <property type="entry name" value="M28_SGAP-like"/>
</dbReference>
<dbReference type="CDD" id="cd03876">
    <property type="entry name" value="M28_SGAP_like"/>
    <property type="match status" value="1"/>
</dbReference>
<dbReference type="Gene3D" id="2.10.10.20">
    <property type="entry name" value="Carbohydrate-binding module superfamily 5/12"/>
    <property type="match status" value="1"/>
</dbReference>